<evidence type="ECO:0000313" key="2">
    <source>
        <dbReference type="Proteomes" id="UP000178138"/>
    </source>
</evidence>
<proteinExistence type="predicted"/>
<dbReference type="Proteomes" id="UP000178138">
    <property type="component" value="Unassembled WGS sequence"/>
</dbReference>
<dbReference type="AlphaFoldDB" id="A0A1F6YQ34"/>
<name>A0A1F6YQ34_9BACT</name>
<reference evidence="1 2" key="1">
    <citation type="journal article" date="2016" name="Nat. Commun.">
        <title>Thousands of microbial genomes shed light on interconnected biogeochemical processes in an aquifer system.</title>
        <authorList>
            <person name="Anantharaman K."/>
            <person name="Brown C.T."/>
            <person name="Hug L.A."/>
            <person name="Sharon I."/>
            <person name="Castelle C.J."/>
            <person name="Probst A.J."/>
            <person name="Thomas B.C."/>
            <person name="Singh A."/>
            <person name="Wilkins M.J."/>
            <person name="Karaoz U."/>
            <person name="Brodie E.L."/>
            <person name="Williams K.H."/>
            <person name="Hubbard S.S."/>
            <person name="Banfield J.F."/>
        </authorList>
    </citation>
    <scope>NUCLEOTIDE SEQUENCE [LARGE SCALE GENOMIC DNA]</scope>
</reference>
<organism evidence="1 2">
    <name type="scientific">Candidatus Nomurabacteria bacterium RIFOXYA2_FULL_42_12</name>
    <dbReference type="NCBI Taxonomy" id="1801801"/>
    <lineage>
        <taxon>Bacteria</taxon>
        <taxon>Candidatus Nomuraibacteriota</taxon>
    </lineage>
</organism>
<gene>
    <name evidence="1" type="ORF">A2225_01955</name>
</gene>
<sequence length="61" mass="6678">MQEAVEVGGVFFGESDGSMTGMIPADDRYPAIFRNRPSIEEAAIAVLLTAFMQGRILTSRR</sequence>
<dbReference type="EMBL" id="MFVZ01000002">
    <property type="protein sequence ID" value="OGJ08501.1"/>
    <property type="molecule type" value="Genomic_DNA"/>
</dbReference>
<comment type="caution">
    <text evidence="1">The sequence shown here is derived from an EMBL/GenBank/DDBJ whole genome shotgun (WGS) entry which is preliminary data.</text>
</comment>
<protein>
    <submittedName>
        <fullName evidence="1">Uncharacterized protein</fullName>
    </submittedName>
</protein>
<evidence type="ECO:0000313" key="1">
    <source>
        <dbReference type="EMBL" id="OGJ08501.1"/>
    </source>
</evidence>
<accession>A0A1F6YQ34</accession>